<reference evidence="2" key="1">
    <citation type="journal article" date="2020" name="Stud. Mycol.">
        <title>101 Dothideomycetes genomes: a test case for predicting lifestyles and emergence of pathogens.</title>
        <authorList>
            <person name="Haridas S."/>
            <person name="Albert R."/>
            <person name="Binder M."/>
            <person name="Bloem J."/>
            <person name="Labutti K."/>
            <person name="Salamov A."/>
            <person name="Andreopoulos B."/>
            <person name="Baker S."/>
            <person name="Barry K."/>
            <person name="Bills G."/>
            <person name="Bluhm B."/>
            <person name="Cannon C."/>
            <person name="Castanera R."/>
            <person name="Culley D."/>
            <person name="Daum C."/>
            <person name="Ezra D."/>
            <person name="Gonzalez J."/>
            <person name="Henrissat B."/>
            <person name="Kuo A."/>
            <person name="Liang C."/>
            <person name="Lipzen A."/>
            <person name="Lutzoni F."/>
            <person name="Magnuson J."/>
            <person name="Mondo S."/>
            <person name="Nolan M."/>
            <person name="Ohm R."/>
            <person name="Pangilinan J."/>
            <person name="Park H.-J."/>
            <person name="Ramirez L."/>
            <person name="Alfaro M."/>
            <person name="Sun H."/>
            <person name="Tritt A."/>
            <person name="Yoshinaga Y."/>
            <person name="Zwiers L.-H."/>
            <person name="Turgeon B."/>
            <person name="Goodwin S."/>
            <person name="Spatafora J."/>
            <person name="Crous P."/>
            <person name="Grigoriev I."/>
        </authorList>
    </citation>
    <scope>NUCLEOTIDE SEQUENCE</scope>
    <source>
        <strain evidence="2">ATCC 16933</strain>
    </source>
</reference>
<proteinExistence type="predicted"/>
<keyword evidence="3" id="KW-1185">Reference proteome</keyword>
<dbReference type="EMBL" id="MU001671">
    <property type="protein sequence ID" value="KAF2461451.1"/>
    <property type="molecule type" value="Genomic_DNA"/>
</dbReference>
<evidence type="ECO:0000256" key="1">
    <source>
        <dbReference type="SAM" id="MobiDB-lite"/>
    </source>
</evidence>
<feature type="compositionally biased region" description="Basic and acidic residues" evidence="1">
    <location>
        <begin position="182"/>
        <end position="198"/>
    </location>
</feature>
<organism evidence="2 3">
    <name type="scientific">Lineolata rhizophorae</name>
    <dbReference type="NCBI Taxonomy" id="578093"/>
    <lineage>
        <taxon>Eukaryota</taxon>
        <taxon>Fungi</taxon>
        <taxon>Dikarya</taxon>
        <taxon>Ascomycota</taxon>
        <taxon>Pezizomycotina</taxon>
        <taxon>Dothideomycetes</taxon>
        <taxon>Dothideomycetes incertae sedis</taxon>
        <taxon>Lineolatales</taxon>
        <taxon>Lineolataceae</taxon>
        <taxon>Lineolata</taxon>
    </lineage>
</organism>
<dbReference type="Proteomes" id="UP000799766">
    <property type="component" value="Unassembled WGS sequence"/>
</dbReference>
<feature type="compositionally biased region" description="Polar residues" evidence="1">
    <location>
        <begin position="139"/>
        <end position="160"/>
    </location>
</feature>
<gene>
    <name evidence="2" type="ORF">BDY21DRAFT_332175</name>
</gene>
<feature type="compositionally biased region" description="Basic and acidic residues" evidence="1">
    <location>
        <begin position="161"/>
        <end position="171"/>
    </location>
</feature>
<feature type="compositionally biased region" description="Basic and acidic residues" evidence="1">
    <location>
        <begin position="123"/>
        <end position="134"/>
    </location>
</feature>
<accession>A0A6A6PBU4</accession>
<feature type="region of interest" description="Disordered" evidence="1">
    <location>
        <begin position="88"/>
        <end position="198"/>
    </location>
</feature>
<evidence type="ECO:0000313" key="3">
    <source>
        <dbReference type="Proteomes" id="UP000799766"/>
    </source>
</evidence>
<name>A0A6A6PBU4_9PEZI</name>
<dbReference type="AlphaFoldDB" id="A0A6A6PBU4"/>
<sequence length="198" mass="22449">MPALSTMCTYLPTFPATTAYALKVAAKFLYKARCAEIDSAQGYVETHHPLHAQEPSGERKKRAKNAICVRNEPPSEPANQVRNALRIASSEPHPVSKHSLKDSKPEPETPIQPSPAQFNAIESRTKRSKTERYACTRPSVRQSVRPSIRSQQCNHTGPKTSSREEVYDSKRQLHRPNANESRLLETRQNRVERKQFFS</sequence>
<evidence type="ECO:0000313" key="2">
    <source>
        <dbReference type="EMBL" id="KAF2461451.1"/>
    </source>
</evidence>
<protein>
    <submittedName>
        <fullName evidence="2">Uncharacterized protein</fullName>
    </submittedName>
</protein>